<keyword evidence="3" id="KW-1003">Cell membrane</keyword>
<protein>
    <submittedName>
        <fullName evidence="11">Uncharacterized protein</fullName>
    </submittedName>
</protein>
<sequence length="267" mass="29649">MLDISSSAFTGNLQMSLFQHFRAMMIIDPSKKGPSDEGDGYYQNSIAVVTKGLEHEVVRILFLYTTIDLSNNKFEGHIPSMIGELIALHILNLSYNGLQGPTPQSLGILSSVESLDLPGECPKKAFECKGSSLETVFANMRIWYPALQIGVFRAFMVWNARQFHTFENNSYEGNDGLCGFPLSKGCGNDGHDSASEKTYAGSALDEESNSEFVNDFLKATLMGYGTRLCIGLSIIYFLISTGNMKCLERIVEELEHNIMMARRKSFC</sequence>
<evidence type="ECO:0000256" key="8">
    <source>
        <dbReference type="ARBA" id="ARBA00023136"/>
    </source>
</evidence>
<keyword evidence="10" id="KW-0325">Glycoprotein</keyword>
<gene>
    <name evidence="11" type="ORF">CQW23_31452</name>
</gene>
<dbReference type="InterPro" id="IPR001611">
    <property type="entry name" value="Leu-rich_rpt"/>
</dbReference>
<keyword evidence="7" id="KW-1133">Transmembrane helix</keyword>
<evidence type="ECO:0000256" key="9">
    <source>
        <dbReference type="ARBA" id="ARBA00023170"/>
    </source>
</evidence>
<accession>A0A2G2V7N8</accession>
<proteinExistence type="inferred from homology"/>
<keyword evidence="9" id="KW-0675">Receptor</keyword>
<evidence type="ECO:0000256" key="7">
    <source>
        <dbReference type="ARBA" id="ARBA00022989"/>
    </source>
</evidence>
<dbReference type="AlphaFoldDB" id="A0A2G2V7N8"/>
<comment type="caution">
    <text evidence="11">The sequence shown here is derived from an EMBL/GenBank/DDBJ whole genome shotgun (WGS) entry which is preliminary data.</text>
</comment>
<reference evidence="11 12" key="1">
    <citation type="journal article" date="2017" name="Genome Biol.">
        <title>New reference genome sequences of hot pepper reveal the massive evolution of plant disease-resistance genes by retroduplication.</title>
        <authorList>
            <person name="Kim S."/>
            <person name="Park J."/>
            <person name="Yeom S.I."/>
            <person name="Kim Y.M."/>
            <person name="Seo E."/>
            <person name="Kim K.T."/>
            <person name="Kim M.S."/>
            <person name="Lee J.M."/>
            <person name="Cheong K."/>
            <person name="Shin H.S."/>
            <person name="Kim S.B."/>
            <person name="Han K."/>
            <person name="Lee J."/>
            <person name="Park M."/>
            <person name="Lee H.A."/>
            <person name="Lee H.Y."/>
            <person name="Lee Y."/>
            <person name="Oh S."/>
            <person name="Lee J.H."/>
            <person name="Choi E."/>
            <person name="Choi E."/>
            <person name="Lee S.E."/>
            <person name="Jeon J."/>
            <person name="Kim H."/>
            <person name="Choi G."/>
            <person name="Song H."/>
            <person name="Lee J."/>
            <person name="Lee S.C."/>
            <person name="Kwon J.K."/>
            <person name="Lee H.Y."/>
            <person name="Koo N."/>
            <person name="Hong Y."/>
            <person name="Kim R.W."/>
            <person name="Kang W.H."/>
            <person name="Huh J.H."/>
            <person name="Kang B.C."/>
            <person name="Yang T.J."/>
            <person name="Lee Y.H."/>
            <person name="Bennetzen J.L."/>
            <person name="Choi D."/>
        </authorList>
    </citation>
    <scope>NUCLEOTIDE SEQUENCE [LARGE SCALE GENOMIC DNA]</scope>
    <source>
        <strain evidence="12">cv. PBC81</strain>
    </source>
</reference>
<keyword evidence="12" id="KW-1185">Reference proteome</keyword>
<dbReference type="GO" id="GO:0005886">
    <property type="term" value="C:plasma membrane"/>
    <property type="evidence" value="ECO:0007669"/>
    <property type="project" value="UniProtKB-SubCell"/>
</dbReference>
<dbReference type="EMBL" id="MLFT02000163">
    <property type="protein sequence ID" value="PHT29001.1"/>
    <property type="molecule type" value="Genomic_DNA"/>
</dbReference>
<dbReference type="OrthoDB" id="442066at2759"/>
<comment type="similarity">
    <text evidence="2">Belongs to the RLP family.</text>
</comment>
<dbReference type="PANTHER" id="PTHR27004">
    <property type="entry name" value="RECEPTOR-LIKE PROTEIN 12 ISOFORM X1"/>
    <property type="match status" value="1"/>
</dbReference>
<dbReference type="Proteomes" id="UP000224567">
    <property type="component" value="Unassembled WGS sequence"/>
</dbReference>
<evidence type="ECO:0000256" key="1">
    <source>
        <dbReference type="ARBA" id="ARBA00004251"/>
    </source>
</evidence>
<dbReference type="InterPro" id="IPR032675">
    <property type="entry name" value="LRR_dom_sf"/>
</dbReference>
<keyword evidence="4" id="KW-0433">Leucine-rich repeat</keyword>
<comment type="subcellular location">
    <subcellularLocation>
        <location evidence="1">Cell membrane</location>
        <topology evidence="1">Single-pass type I membrane protein</topology>
    </subcellularLocation>
</comment>
<evidence type="ECO:0000313" key="12">
    <source>
        <dbReference type="Proteomes" id="UP000224567"/>
    </source>
</evidence>
<evidence type="ECO:0000313" key="11">
    <source>
        <dbReference type="EMBL" id="PHT29001.1"/>
    </source>
</evidence>
<dbReference type="SUPFAM" id="SSF52058">
    <property type="entry name" value="L domain-like"/>
    <property type="match status" value="1"/>
</dbReference>
<dbReference type="Gene3D" id="3.80.10.10">
    <property type="entry name" value="Ribonuclease Inhibitor"/>
    <property type="match status" value="1"/>
</dbReference>
<evidence type="ECO:0000256" key="6">
    <source>
        <dbReference type="ARBA" id="ARBA00022737"/>
    </source>
</evidence>
<evidence type="ECO:0000256" key="3">
    <source>
        <dbReference type="ARBA" id="ARBA00022475"/>
    </source>
</evidence>
<keyword evidence="6" id="KW-0677">Repeat</keyword>
<evidence type="ECO:0000256" key="2">
    <source>
        <dbReference type="ARBA" id="ARBA00009592"/>
    </source>
</evidence>
<evidence type="ECO:0000256" key="4">
    <source>
        <dbReference type="ARBA" id="ARBA00022614"/>
    </source>
</evidence>
<reference evidence="12" key="2">
    <citation type="journal article" date="2017" name="J. Anim. Genet.">
        <title>Multiple reference genome sequences of hot pepper reveal the massive evolution of plant disease resistance genes by retroduplication.</title>
        <authorList>
            <person name="Kim S."/>
            <person name="Park J."/>
            <person name="Yeom S.-I."/>
            <person name="Kim Y.-M."/>
            <person name="Seo E."/>
            <person name="Kim K.-T."/>
            <person name="Kim M.-S."/>
            <person name="Lee J.M."/>
            <person name="Cheong K."/>
            <person name="Shin H.-S."/>
            <person name="Kim S.-B."/>
            <person name="Han K."/>
            <person name="Lee J."/>
            <person name="Park M."/>
            <person name="Lee H.-A."/>
            <person name="Lee H.-Y."/>
            <person name="Lee Y."/>
            <person name="Oh S."/>
            <person name="Lee J.H."/>
            <person name="Choi E."/>
            <person name="Choi E."/>
            <person name="Lee S.E."/>
            <person name="Jeon J."/>
            <person name="Kim H."/>
            <person name="Choi G."/>
            <person name="Song H."/>
            <person name="Lee J."/>
            <person name="Lee S.-C."/>
            <person name="Kwon J.-K."/>
            <person name="Lee H.-Y."/>
            <person name="Koo N."/>
            <person name="Hong Y."/>
            <person name="Kim R.W."/>
            <person name="Kang W.-H."/>
            <person name="Huh J.H."/>
            <person name="Kang B.-C."/>
            <person name="Yang T.-J."/>
            <person name="Lee Y.-H."/>
            <person name="Bennetzen J.L."/>
            <person name="Choi D."/>
        </authorList>
    </citation>
    <scope>NUCLEOTIDE SEQUENCE [LARGE SCALE GENOMIC DNA]</scope>
    <source>
        <strain evidence="12">cv. PBC81</strain>
    </source>
</reference>
<evidence type="ECO:0000256" key="10">
    <source>
        <dbReference type="ARBA" id="ARBA00023180"/>
    </source>
</evidence>
<dbReference type="PANTHER" id="PTHR27004:SF424">
    <property type="entry name" value="LEUCINE-RICH REPEAT-CONTAINING N-TERMINAL PLANT-TYPE DOMAIN-CONTAINING PROTEIN"/>
    <property type="match status" value="1"/>
</dbReference>
<keyword evidence="8" id="KW-0472">Membrane</keyword>
<name>A0A2G2V7N8_CAPBA</name>
<evidence type="ECO:0000256" key="5">
    <source>
        <dbReference type="ARBA" id="ARBA00022692"/>
    </source>
</evidence>
<keyword evidence="5" id="KW-0812">Transmembrane</keyword>
<organism evidence="11 12">
    <name type="scientific">Capsicum baccatum</name>
    <name type="common">Peruvian pepper</name>
    <dbReference type="NCBI Taxonomy" id="33114"/>
    <lineage>
        <taxon>Eukaryota</taxon>
        <taxon>Viridiplantae</taxon>
        <taxon>Streptophyta</taxon>
        <taxon>Embryophyta</taxon>
        <taxon>Tracheophyta</taxon>
        <taxon>Spermatophyta</taxon>
        <taxon>Magnoliopsida</taxon>
        <taxon>eudicotyledons</taxon>
        <taxon>Gunneridae</taxon>
        <taxon>Pentapetalae</taxon>
        <taxon>asterids</taxon>
        <taxon>lamiids</taxon>
        <taxon>Solanales</taxon>
        <taxon>Solanaceae</taxon>
        <taxon>Solanoideae</taxon>
        <taxon>Capsiceae</taxon>
        <taxon>Capsicum</taxon>
    </lineage>
</organism>
<dbReference type="Pfam" id="PF00560">
    <property type="entry name" value="LRR_1"/>
    <property type="match status" value="2"/>
</dbReference>